<evidence type="ECO:0000256" key="4">
    <source>
        <dbReference type="SAM" id="MobiDB-lite"/>
    </source>
</evidence>
<organism evidence="5">
    <name type="scientific">Notodromas monacha</name>
    <dbReference type="NCBI Taxonomy" id="399045"/>
    <lineage>
        <taxon>Eukaryota</taxon>
        <taxon>Metazoa</taxon>
        <taxon>Ecdysozoa</taxon>
        <taxon>Arthropoda</taxon>
        <taxon>Crustacea</taxon>
        <taxon>Oligostraca</taxon>
        <taxon>Ostracoda</taxon>
        <taxon>Podocopa</taxon>
        <taxon>Podocopida</taxon>
        <taxon>Cypridocopina</taxon>
        <taxon>Cypridoidea</taxon>
        <taxon>Cyprididae</taxon>
        <taxon>Notodromas</taxon>
    </lineage>
</organism>
<dbReference type="GO" id="GO:0005929">
    <property type="term" value="C:cilium"/>
    <property type="evidence" value="ECO:0007669"/>
    <property type="project" value="TreeGrafter"/>
</dbReference>
<gene>
    <name evidence="5" type="ORF">NMOB1V02_LOCUS9370</name>
</gene>
<feature type="coiled-coil region" evidence="3">
    <location>
        <begin position="136"/>
        <end position="177"/>
    </location>
</feature>
<dbReference type="GO" id="GO:0030991">
    <property type="term" value="C:intraciliary transport particle A"/>
    <property type="evidence" value="ECO:0007669"/>
    <property type="project" value="InterPro"/>
</dbReference>
<accession>A0A7R9GHZ7</accession>
<comment type="similarity">
    <text evidence="1">Belongs to the IFT43 family.</text>
</comment>
<feature type="region of interest" description="Disordered" evidence="4">
    <location>
        <begin position="1"/>
        <end position="41"/>
    </location>
</feature>
<dbReference type="OrthoDB" id="206950at2759"/>
<dbReference type="PANTHER" id="PTHR33724">
    <property type="entry name" value="INTRAFLAGELLAR TRANSPORT PROTEIN 43 HOMOLOG"/>
    <property type="match status" value="1"/>
</dbReference>
<dbReference type="Proteomes" id="UP000678499">
    <property type="component" value="Unassembled WGS sequence"/>
</dbReference>
<reference evidence="5" key="1">
    <citation type="submission" date="2020-11" db="EMBL/GenBank/DDBJ databases">
        <authorList>
            <person name="Tran Van P."/>
        </authorList>
    </citation>
    <scope>NUCLEOTIDE SEQUENCE</scope>
</reference>
<evidence type="ECO:0000256" key="1">
    <source>
        <dbReference type="ARBA" id="ARBA00007563"/>
    </source>
</evidence>
<proteinExistence type="inferred from homology"/>
<dbReference type="EMBL" id="OA885167">
    <property type="protein sequence ID" value="CAD7281733.1"/>
    <property type="molecule type" value="Genomic_DNA"/>
</dbReference>
<feature type="compositionally biased region" description="Polar residues" evidence="4">
    <location>
        <begin position="15"/>
        <end position="41"/>
    </location>
</feature>
<evidence type="ECO:0000256" key="2">
    <source>
        <dbReference type="ARBA" id="ARBA00022794"/>
    </source>
</evidence>
<dbReference type="Pfam" id="PF15305">
    <property type="entry name" value="IFT43"/>
    <property type="match status" value="1"/>
</dbReference>
<evidence type="ECO:0000313" key="5">
    <source>
        <dbReference type="EMBL" id="CAD7281733.1"/>
    </source>
</evidence>
<sequence>MVTSGPEPSARSLPVLNSSFSTGRSSLNTNRNSCPNVPSSRTIVKPPTPMFTLPENQEYPAQLDLSLANVIGHDLAYCRTKLLSLRRMIEQFPTVDPFESDTNQGNVYWSNVMRMGDNAFPSAVIDNGTDRSTQAAPMANNDVQALQEENLRLKRQLADMNRQNNFQREQLEEKDRRILNLISQMSVLEAANTSWKQSELSKNAMNAATQTERVTPRNISAERLANIGPYITYVTTMNFWDKVQHEIQTSGTRLIRGRKSRRESTEDSGIETPGQKSSPSKINMPATAIDDDLGLADEILASPVREAGPKTGQKARGTSAVGRADSNSGAPPRARRTGGWAEDAPPKSARRRGSTISIMEDVAVNRVATFKELDSDLFRHGAFATLDDIDLRALLKCMAPEPETKEFDSEWTWDALFTEVSSEILKEQLTILPEDEEDKKRDDPSAIYIG</sequence>
<dbReference type="EMBL" id="CAJPEX010003130">
    <property type="protein sequence ID" value="CAG0921885.1"/>
    <property type="molecule type" value="Genomic_DNA"/>
</dbReference>
<dbReference type="InterPro" id="IPR029302">
    <property type="entry name" value="IFT43"/>
</dbReference>
<keyword evidence="6" id="KW-1185">Reference proteome</keyword>
<dbReference type="PANTHER" id="PTHR33724:SF1">
    <property type="entry name" value="INTRAFLAGELLAR TRANSPORT PROTEIN 43 HOMOLOG"/>
    <property type="match status" value="1"/>
</dbReference>
<dbReference type="GO" id="GO:0035721">
    <property type="term" value="P:intraciliary retrograde transport"/>
    <property type="evidence" value="ECO:0007669"/>
    <property type="project" value="TreeGrafter"/>
</dbReference>
<name>A0A7R9GHZ7_9CRUS</name>
<feature type="region of interest" description="Disordered" evidence="4">
    <location>
        <begin position="302"/>
        <end position="352"/>
    </location>
</feature>
<evidence type="ECO:0000256" key="3">
    <source>
        <dbReference type="SAM" id="Coils"/>
    </source>
</evidence>
<keyword evidence="2" id="KW-0970">Cilium biogenesis/degradation</keyword>
<protein>
    <submittedName>
        <fullName evidence="5">Uncharacterized protein</fullName>
    </submittedName>
</protein>
<dbReference type="AlphaFoldDB" id="A0A7R9GHZ7"/>
<evidence type="ECO:0000313" key="6">
    <source>
        <dbReference type="Proteomes" id="UP000678499"/>
    </source>
</evidence>
<keyword evidence="3" id="KW-0175">Coiled coil</keyword>
<feature type="region of interest" description="Disordered" evidence="4">
    <location>
        <begin position="250"/>
        <end position="286"/>
    </location>
</feature>